<dbReference type="GO" id="GO:0006572">
    <property type="term" value="P:L-tyrosine catabolic process"/>
    <property type="evidence" value="ECO:0007669"/>
    <property type="project" value="TreeGrafter"/>
</dbReference>
<dbReference type="Gene3D" id="3.90.1150.10">
    <property type="entry name" value="Aspartate Aminotransferase, domain 1"/>
    <property type="match status" value="1"/>
</dbReference>
<feature type="region of interest" description="Disordered" evidence="8">
    <location>
        <begin position="1"/>
        <end position="22"/>
    </location>
</feature>
<organism evidence="10">
    <name type="scientific">Araucaria cunninghamii</name>
    <name type="common">Hoop pine</name>
    <name type="synonym">Moreton Bay pine</name>
    <dbReference type="NCBI Taxonomy" id="56994"/>
    <lineage>
        <taxon>Eukaryota</taxon>
        <taxon>Viridiplantae</taxon>
        <taxon>Streptophyta</taxon>
        <taxon>Embryophyta</taxon>
        <taxon>Tracheophyta</taxon>
        <taxon>Spermatophyta</taxon>
        <taxon>Pinopsida</taxon>
        <taxon>Pinidae</taxon>
        <taxon>Conifers II</taxon>
        <taxon>Araucariales</taxon>
        <taxon>Araucariaceae</taxon>
        <taxon>Araucaria</taxon>
    </lineage>
</organism>
<keyword evidence="5 6" id="KW-0663">Pyridoxal phosphate</keyword>
<dbReference type="FunFam" id="3.40.640.10:FF:000048">
    <property type="entry name" value="tyrosine aminotransferase"/>
    <property type="match status" value="1"/>
</dbReference>
<dbReference type="CDD" id="cd00609">
    <property type="entry name" value="AAT_like"/>
    <property type="match status" value="1"/>
</dbReference>
<protein>
    <recommendedName>
        <fullName evidence="9">Aminotransferase class I/classII large domain-containing protein</fullName>
    </recommendedName>
</protein>
<keyword evidence="3" id="KW-0032">Aminotransferase</keyword>
<evidence type="ECO:0000256" key="3">
    <source>
        <dbReference type="ARBA" id="ARBA00022576"/>
    </source>
</evidence>
<dbReference type="PANTHER" id="PTHR45744">
    <property type="entry name" value="TYROSINE AMINOTRANSFERASE"/>
    <property type="match status" value="1"/>
</dbReference>
<dbReference type="NCBIfam" id="TIGR01265">
    <property type="entry name" value="tyr_nico_aTase"/>
    <property type="match status" value="1"/>
</dbReference>
<reference evidence="10" key="1">
    <citation type="submission" date="2015-03" db="EMBL/GenBank/DDBJ databases">
        <title>A transcriptome of Araucaria cunninghamii, an australian fine timber species.</title>
        <authorList>
            <person name="Jing Yi C.J.Y."/>
            <person name="Yin San L.Y.S."/>
            <person name="Abdul Karim S.S."/>
            <person name="Wan Azmi N.N."/>
            <person name="Hercus R.R."/>
            <person name="Croft L.L."/>
        </authorList>
    </citation>
    <scope>NUCLEOTIDE SEQUENCE</scope>
    <source>
        <strain evidence="10">MI0301</strain>
        <tissue evidence="10">Leaf</tissue>
    </source>
</reference>
<dbReference type="PIRSF" id="PIRSF000517">
    <property type="entry name" value="Tyr_transaminase"/>
    <property type="match status" value="1"/>
</dbReference>
<accession>A0A0D6R368</accession>
<evidence type="ECO:0000256" key="6">
    <source>
        <dbReference type="PIRNR" id="PIRNR000517"/>
    </source>
</evidence>
<evidence type="ECO:0000259" key="9">
    <source>
        <dbReference type="Pfam" id="PF00155"/>
    </source>
</evidence>
<dbReference type="PANTHER" id="PTHR45744:SF2">
    <property type="entry name" value="TYROSINE AMINOTRANSFERASE"/>
    <property type="match status" value="1"/>
</dbReference>
<dbReference type="SUPFAM" id="SSF53383">
    <property type="entry name" value="PLP-dependent transferases"/>
    <property type="match status" value="1"/>
</dbReference>
<proteinExistence type="inferred from homology"/>
<comment type="similarity">
    <text evidence="2 6">Belongs to the class-I pyridoxal-phosphate-dependent aminotransferase family.</text>
</comment>
<dbReference type="Gene3D" id="3.40.640.10">
    <property type="entry name" value="Type I PLP-dependent aspartate aminotransferase-like (Major domain)"/>
    <property type="match status" value="1"/>
</dbReference>
<dbReference type="GO" id="GO:0030170">
    <property type="term" value="F:pyridoxal phosphate binding"/>
    <property type="evidence" value="ECO:0007669"/>
    <property type="project" value="InterPro"/>
</dbReference>
<keyword evidence="4" id="KW-0808">Transferase</keyword>
<dbReference type="AlphaFoldDB" id="A0A0D6R368"/>
<evidence type="ECO:0000256" key="2">
    <source>
        <dbReference type="ARBA" id="ARBA00007441"/>
    </source>
</evidence>
<dbReference type="InterPro" id="IPR015422">
    <property type="entry name" value="PyrdxlP-dep_Trfase_small"/>
</dbReference>
<dbReference type="GO" id="GO:0004838">
    <property type="term" value="F:L-tyrosine-2-oxoglutarate transaminase activity"/>
    <property type="evidence" value="ECO:0007669"/>
    <property type="project" value="TreeGrafter"/>
</dbReference>
<evidence type="ECO:0000256" key="5">
    <source>
        <dbReference type="ARBA" id="ARBA00022898"/>
    </source>
</evidence>
<evidence type="ECO:0000256" key="1">
    <source>
        <dbReference type="ARBA" id="ARBA00001933"/>
    </source>
</evidence>
<evidence type="ECO:0000313" key="10">
    <source>
        <dbReference type="EMBL" id="JAG96718.1"/>
    </source>
</evidence>
<dbReference type="FunFam" id="3.90.1150.10:FF:000040">
    <property type="entry name" value="Tyrosine aminotransferase"/>
    <property type="match status" value="1"/>
</dbReference>
<dbReference type="InterPro" id="IPR015421">
    <property type="entry name" value="PyrdxlP-dep_Trfase_major"/>
</dbReference>
<feature type="domain" description="Aminotransferase class I/classII large" evidence="9">
    <location>
        <begin position="62"/>
        <end position="416"/>
    </location>
</feature>
<evidence type="ECO:0000256" key="7">
    <source>
        <dbReference type="PIRSR" id="PIRSR000517-1"/>
    </source>
</evidence>
<feature type="modified residue" description="N6-(pyridoxal phosphate)lysine" evidence="7">
    <location>
        <position position="270"/>
    </location>
</feature>
<dbReference type="EMBL" id="GCKF01036545">
    <property type="protein sequence ID" value="JAG96718.1"/>
    <property type="molecule type" value="Transcribed_RNA"/>
</dbReference>
<dbReference type="InterPro" id="IPR005958">
    <property type="entry name" value="TyrNic_aminoTrfase"/>
</dbReference>
<dbReference type="Pfam" id="PF00155">
    <property type="entry name" value="Aminotran_1_2"/>
    <property type="match status" value="1"/>
</dbReference>
<evidence type="ECO:0000256" key="8">
    <source>
        <dbReference type="SAM" id="MobiDB-lite"/>
    </source>
</evidence>
<dbReference type="InterPro" id="IPR004839">
    <property type="entry name" value="Aminotransferase_I/II_large"/>
</dbReference>
<comment type="cofactor">
    <cofactor evidence="1 6 7">
        <name>pyridoxal 5'-phosphate</name>
        <dbReference type="ChEBI" id="CHEBI:597326"/>
    </cofactor>
</comment>
<sequence length="437" mass="48807">MTNKLPQDYKGNGEVNEYDEEKKNTRKEEVVMRCNPVLLEYNSSIRGVLGYLRSRVCPEKNLIPLGQGDASAFACFRAPLSLEDALVDSTRSCKFNGYAHSYGVPETRSAVAEYVSIGLPYKLSHSDVYLTVGCSQAIHLCLTVLATKGSNILLPRPGFPVYETECGYNGIEIRFYDLIPEKNWEVDLDHVEALADDKTVAMVVINPSNPCGAVFSYEHLSKIAKTAERLKFPIVSDEVYAHMVFGQNKFFPMAIFASVTPVITLGGISKRWLIPGWRFGWIATCDPHGILKKEKVQEGLEMLMNVTPGPPTVIQGAVPSVLRDTSQEFHDEILHLLETAADICYNRIKKIKSLCCYSRPQGSMFIMVKINISTFKDIKDDMEFASTLVNEESVIVLPGSTLGMKNWIRILFAAPSSLLEDAWGRIESFCQRHANTL</sequence>
<evidence type="ECO:0000256" key="4">
    <source>
        <dbReference type="ARBA" id="ARBA00022679"/>
    </source>
</evidence>
<name>A0A0D6R368_ARACU</name>
<dbReference type="InterPro" id="IPR015424">
    <property type="entry name" value="PyrdxlP-dep_Trfase"/>
</dbReference>